<dbReference type="OMA" id="CLAWVKF"/>
<dbReference type="GO" id="GO:0008270">
    <property type="term" value="F:zinc ion binding"/>
    <property type="evidence" value="ECO:0007669"/>
    <property type="project" value="UniProtKB-KW"/>
</dbReference>
<accession>A0A903UXB4</accession>
<protein>
    <recommendedName>
        <fullName evidence="6">THAP-type domain-containing protein</fullName>
    </recommendedName>
</protein>
<dbReference type="SUPFAM" id="SSF57716">
    <property type="entry name" value="Glucocorticoid receptor-like (DNA-binding domain)"/>
    <property type="match status" value="1"/>
</dbReference>
<dbReference type="InterPro" id="IPR026516">
    <property type="entry name" value="THAP1/10"/>
</dbReference>
<dbReference type="OrthoDB" id="7534596at2759"/>
<evidence type="ECO:0000256" key="4">
    <source>
        <dbReference type="ARBA" id="ARBA00023125"/>
    </source>
</evidence>
<dbReference type="SMART" id="SM00980">
    <property type="entry name" value="THAP"/>
    <property type="match status" value="1"/>
</dbReference>
<dbReference type="InterPro" id="IPR006612">
    <property type="entry name" value="THAP_Znf"/>
</dbReference>
<keyword evidence="8" id="KW-1185">Reference proteome</keyword>
<sequence>MGRKCSVYDCVNNSSRHFSKSFYSFPRDSETCLAWVKFCGCKDLELVFFSQGPWGLDKYKVCSDHFAPESFRNTYQKDKGLLFGAKPVYPAHLWKETVGEYIIYHLT</sequence>
<dbReference type="KEGG" id="aag:5573057"/>
<dbReference type="AlphaFoldDB" id="A0A903UXB4"/>
<dbReference type="GO" id="GO:0043565">
    <property type="term" value="F:sequence-specific DNA binding"/>
    <property type="evidence" value="ECO:0007669"/>
    <property type="project" value="InterPro"/>
</dbReference>
<keyword evidence="2 5" id="KW-0863">Zinc-finger</keyword>
<gene>
    <name evidence="7" type="primary">5573057</name>
</gene>
<evidence type="ECO:0000256" key="2">
    <source>
        <dbReference type="ARBA" id="ARBA00022771"/>
    </source>
</evidence>
<evidence type="ECO:0000313" key="8">
    <source>
        <dbReference type="Proteomes" id="UP000008820"/>
    </source>
</evidence>
<dbReference type="Proteomes" id="UP000008820">
    <property type="component" value="Chromosome 1"/>
</dbReference>
<organism evidence="7 8">
    <name type="scientific">Aedes aegypti</name>
    <name type="common">Yellowfever mosquito</name>
    <name type="synonym">Culex aegypti</name>
    <dbReference type="NCBI Taxonomy" id="7159"/>
    <lineage>
        <taxon>Eukaryota</taxon>
        <taxon>Metazoa</taxon>
        <taxon>Ecdysozoa</taxon>
        <taxon>Arthropoda</taxon>
        <taxon>Hexapoda</taxon>
        <taxon>Insecta</taxon>
        <taxon>Pterygota</taxon>
        <taxon>Neoptera</taxon>
        <taxon>Endopterygota</taxon>
        <taxon>Diptera</taxon>
        <taxon>Nematocera</taxon>
        <taxon>Culicoidea</taxon>
        <taxon>Culicidae</taxon>
        <taxon>Culicinae</taxon>
        <taxon>Aedini</taxon>
        <taxon>Aedes</taxon>
        <taxon>Stegomyia</taxon>
    </lineage>
</organism>
<keyword evidence="4 5" id="KW-0238">DNA-binding</keyword>
<dbReference type="PANTHER" id="PTHR46600:SF11">
    <property type="entry name" value="THAP DOMAIN-CONTAINING PROTEIN 10"/>
    <property type="match status" value="1"/>
</dbReference>
<proteinExistence type="predicted"/>
<keyword evidence="1" id="KW-0479">Metal-binding</keyword>
<dbReference type="Pfam" id="PF05485">
    <property type="entry name" value="THAP"/>
    <property type="match status" value="1"/>
</dbReference>
<reference evidence="7" key="2">
    <citation type="submission" date="2022-10" db="UniProtKB">
        <authorList>
            <consortium name="EnsemblMetazoa"/>
        </authorList>
    </citation>
    <scope>IDENTIFICATION</scope>
    <source>
        <strain evidence="7">LVP_AGWG</strain>
    </source>
</reference>
<evidence type="ECO:0000256" key="1">
    <source>
        <dbReference type="ARBA" id="ARBA00022723"/>
    </source>
</evidence>
<reference evidence="7 8" key="1">
    <citation type="submission" date="2017-06" db="EMBL/GenBank/DDBJ databases">
        <title>Aedes aegypti genome working group (AGWG) sequencing and assembly.</title>
        <authorList>
            <consortium name="Aedes aegypti Genome Working Group (AGWG)"/>
            <person name="Matthews B.J."/>
        </authorList>
    </citation>
    <scope>NUCLEOTIDE SEQUENCE [LARGE SCALE GENOMIC DNA]</scope>
    <source>
        <strain evidence="7 8">LVP_AGWG</strain>
    </source>
</reference>
<evidence type="ECO:0000313" key="7">
    <source>
        <dbReference type="EnsemblMetazoa" id="AAEL014264-PB"/>
    </source>
</evidence>
<feature type="domain" description="THAP-type" evidence="6">
    <location>
        <begin position="1"/>
        <end position="90"/>
    </location>
</feature>
<evidence type="ECO:0000259" key="6">
    <source>
        <dbReference type="PROSITE" id="PS50950"/>
    </source>
</evidence>
<dbReference type="PANTHER" id="PTHR46600">
    <property type="entry name" value="THAP DOMAIN-CONTAINING"/>
    <property type="match status" value="1"/>
</dbReference>
<name>A0A903UXB4_AEDAE</name>
<dbReference type="EnsemblMetazoa" id="AAEL014264-RB">
    <property type="protein sequence ID" value="AAEL014264-PB"/>
    <property type="gene ID" value="AAEL014264"/>
</dbReference>
<evidence type="ECO:0000256" key="5">
    <source>
        <dbReference type="PROSITE-ProRule" id="PRU00309"/>
    </source>
</evidence>
<keyword evidence="3" id="KW-0862">Zinc</keyword>
<dbReference type="PROSITE" id="PS50950">
    <property type="entry name" value="ZF_THAP"/>
    <property type="match status" value="1"/>
</dbReference>
<evidence type="ECO:0000256" key="3">
    <source>
        <dbReference type="ARBA" id="ARBA00022833"/>
    </source>
</evidence>